<feature type="compositionally biased region" description="Polar residues" evidence="3">
    <location>
        <begin position="103"/>
        <end position="112"/>
    </location>
</feature>
<reference evidence="4 5" key="1">
    <citation type="submission" date="2019-03" db="EMBL/GenBank/DDBJ databases">
        <title>Single cell metagenomics reveals metabolic interactions within the superorganism composed of flagellate Streblomastix strix and complex community of Bacteroidetes bacteria on its surface.</title>
        <authorList>
            <person name="Treitli S.C."/>
            <person name="Kolisko M."/>
            <person name="Husnik F."/>
            <person name="Keeling P."/>
            <person name="Hampl V."/>
        </authorList>
    </citation>
    <scope>NUCLEOTIDE SEQUENCE [LARGE SCALE GENOMIC DNA]</scope>
    <source>
        <strain evidence="4">ST1C</strain>
    </source>
</reference>
<evidence type="ECO:0000313" key="5">
    <source>
        <dbReference type="Proteomes" id="UP000324800"/>
    </source>
</evidence>
<sequence>AKATQSLSYTPPLRRAIIDQLLKEDPSQVGTQTQILFTASESEHIQIPKVNPKPQAPPPELLPSPFQNQQQVQIQSNTKYLTQRQNANQAGPQALYPSHTKQKGQLQDNTNIIKDEEYDKYDTSNHDDKKSDKQIKEEDPKIECEVCGRVFRFSKLAQHIQHHFTKGETVQSNPRDNPSPQLINRLSNKHQHALGTSSDDNFQIPLNYSSFPRRSSDPNERDKDLEQGWEFVDQSTDLDRLDTPMSIAQMQGKFQFNIIPNSGHHVQEEEPEKVSNIIIGFAERYGLQKGAQPRGAIGGNSWI</sequence>
<keyword evidence="2" id="KW-0378">Hydrolase</keyword>
<proteinExistence type="predicted"/>
<feature type="compositionally biased region" description="Polar residues" evidence="3">
    <location>
        <begin position="168"/>
        <end position="183"/>
    </location>
</feature>
<evidence type="ECO:0000256" key="1">
    <source>
        <dbReference type="ARBA" id="ARBA00022487"/>
    </source>
</evidence>
<dbReference type="InterPro" id="IPR029058">
    <property type="entry name" value="AB_hydrolase_fold"/>
</dbReference>
<dbReference type="GO" id="GO:0051723">
    <property type="term" value="F:protein methylesterase activity"/>
    <property type="evidence" value="ECO:0007669"/>
    <property type="project" value="InterPro"/>
</dbReference>
<feature type="non-terminal residue" evidence="4">
    <location>
        <position position="1"/>
    </location>
</feature>
<organism evidence="4 5">
    <name type="scientific">Streblomastix strix</name>
    <dbReference type="NCBI Taxonomy" id="222440"/>
    <lineage>
        <taxon>Eukaryota</taxon>
        <taxon>Metamonada</taxon>
        <taxon>Preaxostyla</taxon>
        <taxon>Oxymonadida</taxon>
        <taxon>Streblomastigidae</taxon>
        <taxon>Streblomastix</taxon>
    </lineage>
</organism>
<evidence type="ECO:0000256" key="3">
    <source>
        <dbReference type="SAM" id="MobiDB-lite"/>
    </source>
</evidence>
<dbReference type="AlphaFoldDB" id="A0A5J4X2P5"/>
<feature type="compositionally biased region" description="Polar residues" evidence="3">
    <location>
        <begin position="194"/>
        <end position="213"/>
    </location>
</feature>
<name>A0A5J4X2P5_9EUKA</name>
<dbReference type="Gene3D" id="3.40.50.1820">
    <property type="entry name" value="alpha/beta hydrolase"/>
    <property type="match status" value="1"/>
</dbReference>
<feature type="region of interest" description="Disordered" evidence="3">
    <location>
        <begin position="84"/>
        <end position="139"/>
    </location>
</feature>
<comment type="caution">
    <text evidence="4">The sequence shown here is derived from an EMBL/GenBank/DDBJ whole genome shotgun (WGS) entry which is preliminary data.</text>
</comment>
<evidence type="ECO:0000256" key="2">
    <source>
        <dbReference type="ARBA" id="ARBA00022801"/>
    </source>
</evidence>
<accession>A0A5J4X2P5</accession>
<dbReference type="OrthoDB" id="194865at2759"/>
<feature type="region of interest" description="Disordered" evidence="3">
    <location>
        <begin position="43"/>
        <end position="69"/>
    </location>
</feature>
<dbReference type="PANTHER" id="PTHR14189">
    <property type="entry name" value="PROTEIN PHOSPHATASE METHYLESTERASE-1 RELATED"/>
    <property type="match status" value="1"/>
</dbReference>
<evidence type="ECO:0008006" key="6">
    <source>
        <dbReference type="Google" id="ProtNLM"/>
    </source>
</evidence>
<feature type="region of interest" description="Disordered" evidence="3">
    <location>
        <begin position="164"/>
        <end position="183"/>
    </location>
</feature>
<dbReference type="InterPro" id="IPR016812">
    <property type="entry name" value="PPase_methylesterase_euk"/>
</dbReference>
<feature type="compositionally biased region" description="Basic and acidic residues" evidence="3">
    <location>
        <begin position="113"/>
        <end position="139"/>
    </location>
</feature>
<evidence type="ECO:0000313" key="4">
    <source>
        <dbReference type="EMBL" id="KAA6401022.1"/>
    </source>
</evidence>
<feature type="compositionally biased region" description="Basic and acidic residues" evidence="3">
    <location>
        <begin position="214"/>
        <end position="226"/>
    </location>
</feature>
<dbReference type="PANTHER" id="PTHR14189:SF0">
    <property type="entry name" value="PROTEIN PHOSPHATASE METHYLESTERASE 1"/>
    <property type="match status" value="1"/>
</dbReference>
<gene>
    <name evidence="4" type="ORF">EZS28_003446</name>
</gene>
<feature type="region of interest" description="Disordered" evidence="3">
    <location>
        <begin position="192"/>
        <end position="227"/>
    </location>
</feature>
<keyword evidence="1" id="KW-0719">Serine esterase</keyword>
<protein>
    <recommendedName>
        <fullName evidence="6">Protein phosphatase methylesterase-1</fullName>
    </recommendedName>
</protein>
<dbReference type="SUPFAM" id="SSF53474">
    <property type="entry name" value="alpha/beta-Hydrolases"/>
    <property type="match status" value="1"/>
</dbReference>
<dbReference type="EMBL" id="SNRW01000457">
    <property type="protein sequence ID" value="KAA6401022.1"/>
    <property type="molecule type" value="Genomic_DNA"/>
</dbReference>
<dbReference type="Proteomes" id="UP000324800">
    <property type="component" value="Unassembled WGS sequence"/>
</dbReference>